<name>A0ABV6NP22_9BACI</name>
<sequence length="79" mass="9074">MPITVEKIIFAIFADVLEVEEGDVTLDFSKEEDSEWDSVNSLRLFTNIEDEFSIRLDMNEFMNTSTVRGIVELVEAARI</sequence>
<dbReference type="RefSeq" id="WP_273847564.1">
    <property type="nucleotide sequence ID" value="NZ_JAQQWT010000028.1"/>
</dbReference>
<dbReference type="Gene3D" id="1.10.1200.10">
    <property type="entry name" value="ACP-like"/>
    <property type="match status" value="1"/>
</dbReference>
<evidence type="ECO:0000313" key="3">
    <source>
        <dbReference type="Proteomes" id="UP001589833"/>
    </source>
</evidence>
<proteinExistence type="predicted"/>
<dbReference type="SUPFAM" id="SSF47336">
    <property type="entry name" value="ACP-like"/>
    <property type="match status" value="1"/>
</dbReference>
<evidence type="ECO:0000259" key="1">
    <source>
        <dbReference type="PROSITE" id="PS50075"/>
    </source>
</evidence>
<keyword evidence="3" id="KW-1185">Reference proteome</keyword>
<dbReference type="EMBL" id="JBHLTR010000136">
    <property type="protein sequence ID" value="MFC0562527.1"/>
    <property type="molecule type" value="Genomic_DNA"/>
</dbReference>
<dbReference type="Proteomes" id="UP001589833">
    <property type="component" value="Unassembled WGS sequence"/>
</dbReference>
<feature type="domain" description="Carrier" evidence="1">
    <location>
        <begin position="1"/>
        <end position="78"/>
    </location>
</feature>
<accession>A0ABV6NP22</accession>
<dbReference type="InterPro" id="IPR009081">
    <property type="entry name" value="PP-bd_ACP"/>
</dbReference>
<dbReference type="PROSITE" id="PS50075">
    <property type="entry name" value="CARRIER"/>
    <property type="match status" value="1"/>
</dbReference>
<evidence type="ECO:0000313" key="2">
    <source>
        <dbReference type="EMBL" id="MFC0562527.1"/>
    </source>
</evidence>
<reference evidence="2 3" key="1">
    <citation type="submission" date="2024-09" db="EMBL/GenBank/DDBJ databases">
        <authorList>
            <person name="Sun Q."/>
            <person name="Mori K."/>
        </authorList>
    </citation>
    <scope>NUCLEOTIDE SEQUENCE [LARGE SCALE GENOMIC DNA]</scope>
    <source>
        <strain evidence="2 3">NCAIM B.02301</strain>
    </source>
</reference>
<protein>
    <submittedName>
        <fullName evidence="2">Acyl carrier protein</fullName>
    </submittedName>
</protein>
<dbReference type="InterPro" id="IPR036736">
    <property type="entry name" value="ACP-like_sf"/>
</dbReference>
<organism evidence="2 3">
    <name type="scientific">Halalkalibacter alkalisediminis</name>
    <dbReference type="NCBI Taxonomy" id="935616"/>
    <lineage>
        <taxon>Bacteria</taxon>
        <taxon>Bacillati</taxon>
        <taxon>Bacillota</taxon>
        <taxon>Bacilli</taxon>
        <taxon>Bacillales</taxon>
        <taxon>Bacillaceae</taxon>
        <taxon>Halalkalibacter</taxon>
    </lineage>
</organism>
<gene>
    <name evidence="2" type="ORF">ACFFH4_27255</name>
</gene>
<dbReference type="Pfam" id="PF00550">
    <property type="entry name" value="PP-binding"/>
    <property type="match status" value="1"/>
</dbReference>
<comment type="caution">
    <text evidence="2">The sequence shown here is derived from an EMBL/GenBank/DDBJ whole genome shotgun (WGS) entry which is preliminary data.</text>
</comment>